<protein>
    <submittedName>
        <fullName evidence="3">Uncharacterized protein</fullName>
    </submittedName>
</protein>
<sequence length="283" mass="30641">MIYLRLPPFNPVANGVRSTIQIPRYDMTLGRVLLRFKGTNSITKATISEIVVKIGPRVVFGPISGAELDAINKYKGIFDAADALSIDLTERDGLNVLAKEIGGIDIPALGGQDVFIEVTNTAASGTPALYAVGGFTSLQFDPKNPSPDGQLIKKILSIQVPTSGGTMVTWTPQFKGALVQRIHFKYTGTDWTGTADGNIQNVECKKNGVAIWDRVACTDARFLQQEQRKVPQSKYYHLDFIHDNVSSAAMATADARALEFNFQLGAADTIKALVEVLDVPGNL</sequence>
<dbReference type="OrthoDB" id="8585537at2"/>
<evidence type="ECO:0000259" key="1">
    <source>
        <dbReference type="Pfam" id="PF18628"/>
    </source>
</evidence>
<keyword evidence="4" id="KW-1185">Reference proteome</keyword>
<evidence type="ECO:0000313" key="4">
    <source>
        <dbReference type="Proteomes" id="UP000197468"/>
    </source>
</evidence>
<name>A0A246IUD1_9BURK</name>
<organism evidence="3 4">
    <name type="scientific">Roseateles aquatilis</name>
    <dbReference type="NCBI Taxonomy" id="431061"/>
    <lineage>
        <taxon>Bacteria</taxon>
        <taxon>Pseudomonadati</taxon>
        <taxon>Pseudomonadota</taxon>
        <taxon>Betaproteobacteria</taxon>
        <taxon>Burkholderiales</taxon>
        <taxon>Sphaerotilaceae</taxon>
        <taxon>Roseateles</taxon>
    </lineage>
</organism>
<evidence type="ECO:0000313" key="3">
    <source>
        <dbReference type="EMBL" id="OWQ83838.1"/>
    </source>
</evidence>
<dbReference type="AlphaFoldDB" id="A0A246IUD1"/>
<dbReference type="RefSeq" id="WP_088388149.1">
    <property type="nucleotide sequence ID" value="NZ_NIOF01000019.1"/>
</dbReference>
<comment type="caution">
    <text evidence="3">The sequence shown here is derived from an EMBL/GenBank/DDBJ whole genome shotgun (WGS) entry which is preliminary data.</text>
</comment>
<dbReference type="Gene3D" id="2.60.120.730">
    <property type="match status" value="2"/>
</dbReference>
<reference evidence="3 4" key="1">
    <citation type="journal article" date="2008" name="Int. J. Syst. Evol. Microbiol.">
        <title>Description of Roseateles aquatilis sp. nov. and Roseateles terrae sp. nov., in the class Betaproteobacteria, and emended description of the genus Roseateles.</title>
        <authorList>
            <person name="Gomila M."/>
            <person name="Bowien B."/>
            <person name="Falsen E."/>
            <person name="Moore E.R."/>
            <person name="Lalucat J."/>
        </authorList>
    </citation>
    <scope>NUCLEOTIDE SEQUENCE [LARGE SCALE GENOMIC DNA]</scope>
    <source>
        <strain evidence="3 4">CCUG 48205</strain>
    </source>
</reference>
<accession>A0A246IUD1</accession>
<dbReference type="Pfam" id="PF18628">
    <property type="entry name" value="P2_N"/>
    <property type="match status" value="1"/>
</dbReference>
<dbReference type="EMBL" id="NIOF01000019">
    <property type="protein sequence ID" value="OWQ83838.1"/>
    <property type="molecule type" value="Genomic_DNA"/>
</dbReference>
<evidence type="ECO:0000259" key="2">
    <source>
        <dbReference type="Pfam" id="PF25513"/>
    </source>
</evidence>
<gene>
    <name evidence="3" type="ORF">CDN99_25570</name>
</gene>
<dbReference type="Proteomes" id="UP000197468">
    <property type="component" value="Unassembled WGS sequence"/>
</dbReference>
<dbReference type="InterPro" id="IPR041377">
    <property type="entry name" value="P2_N"/>
</dbReference>
<proteinExistence type="predicted"/>
<feature type="domain" description="Viral coat protein P2 C-terminal" evidence="2">
    <location>
        <begin position="152"/>
        <end position="279"/>
    </location>
</feature>
<dbReference type="InterPro" id="IPR057915">
    <property type="entry name" value="P2_C"/>
</dbReference>
<dbReference type="Pfam" id="PF25513">
    <property type="entry name" value="P2_C"/>
    <property type="match status" value="1"/>
</dbReference>
<feature type="domain" description="Viral coat protein P2 N-terminal" evidence="1">
    <location>
        <begin position="4"/>
        <end position="129"/>
    </location>
</feature>
<dbReference type="InterPro" id="IPR053751">
    <property type="entry name" value="Viral_Major_Capsid_sf"/>
</dbReference>